<keyword evidence="1" id="KW-0732">Signal</keyword>
<protein>
    <submittedName>
        <fullName evidence="2">Uncharacterized protein</fullName>
    </submittedName>
</protein>
<evidence type="ECO:0000313" key="2">
    <source>
        <dbReference type="EMBL" id="OFV69285.1"/>
    </source>
</evidence>
<sequence length="261" mass="29323">MEKCKFRNLIIGLVLFAFLLSMSSVHAMDNSSERIDEIANLKTGNIVLTEEYTGKTVYVEPSVISEPEVISSNQNQLLSVMGIEETTTEYKQDIQAEIPTLATLLSTTDNVVISNAERYDSTYSMTAYVTVYFQRQNITAGQYSTTQEKITKVSVSYKVSDSNTWFTNAYVGYLSKGHQLLNNGNFTYNEGYDDKLITNSPRSCSYAEIVANKSVWVDKNESTPTNRGILYGTLYNSSRNRSWLVKCPVDLNDNYAPGELN</sequence>
<evidence type="ECO:0000313" key="3">
    <source>
        <dbReference type="Proteomes" id="UP000176244"/>
    </source>
</evidence>
<feature type="signal peptide" evidence="1">
    <location>
        <begin position="1"/>
        <end position="27"/>
    </location>
</feature>
<reference evidence="2 3" key="1">
    <citation type="submission" date="2015-09" db="EMBL/GenBank/DDBJ databases">
        <title>Genome sequence of Acetobacterium wieringae DSM 1911.</title>
        <authorList>
            <person name="Poehlein A."/>
            <person name="Bengelsdorf F.R."/>
            <person name="Schiel-Bengelsdorf B."/>
            <person name="Duerre P."/>
            <person name="Daniel R."/>
        </authorList>
    </citation>
    <scope>NUCLEOTIDE SEQUENCE [LARGE SCALE GENOMIC DNA]</scope>
    <source>
        <strain evidence="2 3">DSM 1911</strain>
    </source>
</reference>
<dbReference type="EMBL" id="LKEU01000042">
    <property type="protein sequence ID" value="OFV69285.1"/>
    <property type="molecule type" value="Genomic_DNA"/>
</dbReference>
<gene>
    <name evidence="2" type="ORF">ACWI_31420</name>
</gene>
<comment type="caution">
    <text evidence="2">The sequence shown here is derived from an EMBL/GenBank/DDBJ whole genome shotgun (WGS) entry which is preliminary data.</text>
</comment>
<feature type="chain" id="PRO_5009478248" evidence="1">
    <location>
        <begin position="28"/>
        <end position="261"/>
    </location>
</feature>
<dbReference type="AlphaFoldDB" id="A0A1F2PE31"/>
<dbReference type="Proteomes" id="UP000176244">
    <property type="component" value="Unassembled WGS sequence"/>
</dbReference>
<evidence type="ECO:0000256" key="1">
    <source>
        <dbReference type="SAM" id="SignalP"/>
    </source>
</evidence>
<proteinExistence type="predicted"/>
<dbReference type="RefSeq" id="WP_070372403.1">
    <property type="nucleotide sequence ID" value="NZ_LKEU01000042.1"/>
</dbReference>
<name>A0A1F2PE31_9FIRM</name>
<accession>A0A1F2PE31</accession>
<organism evidence="2 3">
    <name type="scientific">Acetobacterium wieringae</name>
    <dbReference type="NCBI Taxonomy" id="52694"/>
    <lineage>
        <taxon>Bacteria</taxon>
        <taxon>Bacillati</taxon>
        <taxon>Bacillota</taxon>
        <taxon>Clostridia</taxon>
        <taxon>Eubacteriales</taxon>
        <taxon>Eubacteriaceae</taxon>
        <taxon>Acetobacterium</taxon>
    </lineage>
</organism>